<evidence type="ECO:0000259" key="1">
    <source>
        <dbReference type="Pfam" id="PF13240"/>
    </source>
</evidence>
<name>A0A383CJ22_9ZZZZ</name>
<gene>
    <name evidence="2" type="ORF">METZ01_LOCUS484897</name>
</gene>
<dbReference type="AlphaFoldDB" id="A0A383CJ22"/>
<reference evidence="2" key="1">
    <citation type="submission" date="2018-05" db="EMBL/GenBank/DDBJ databases">
        <authorList>
            <person name="Lanie J.A."/>
            <person name="Ng W.-L."/>
            <person name="Kazmierczak K.M."/>
            <person name="Andrzejewski T.M."/>
            <person name="Davidsen T.M."/>
            <person name="Wayne K.J."/>
            <person name="Tettelin H."/>
            <person name="Glass J.I."/>
            <person name="Rusch D."/>
            <person name="Podicherti R."/>
            <person name="Tsui H.-C.T."/>
            <person name="Winkler M.E."/>
        </authorList>
    </citation>
    <scope>NUCLEOTIDE SEQUENCE</scope>
</reference>
<dbReference type="InterPro" id="IPR026870">
    <property type="entry name" value="Zinc_ribbon_dom"/>
</dbReference>
<feature type="domain" description="Zinc-ribbon" evidence="1">
    <location>
        <begin position="3"/>
        <end position="24"/>
    </location>
</feature>
<accession>A0A383CJ22</accession>
<dbReference type="Pfam" id="PF13240">
    <property type="entry name" value="Zn_Ribbon_1"/>
    <property type="match status" value="1"/>
</dbReference>
<dbReference type="EMBL" id="UINC01209148">
    <property type="protein sequence ID" value="SVE32043.1"/>
    <property type="molecule type" value="Genomic_DNA"/>
</dbReference>
<proteinExistence type="predicted"/>
<feature type="non-terminal residue" evidence="2">
    <location>
        <position position="62"/>
    </location>
</feature>
<protein>
    <recommendedName>
        <fullName evidence="1">Zinc-ribbon domain-containing protein</fullName>
    </recommendedName>
</protein>
<organism evidence="2">
    <name type="scientific">marine metagenome</name>
    <dbReference type="NCBI Taxonomy" id="408172"/>
    <lineage>
        <taxon>unclassified sequences</taxon>
        <taxon>metagenomes</taxon>
        <taxon>ecological metagenomes</taxon>
    </lineage>
</organism>
<evidence type="ECO:0000313" key="2">
    <source>
        <dbReference type="EMBL" id="SVE32043.1"/>
    </source>
</evidence>
<sequence length="62" mass="6510">MNCSACGNDNPDVHQFCVGCGTSLSAPTDIEAVQEHSTRYHGLDALRGMAMLLGIVLHAALP</sequence>